<reference evidence="2 3" key="1">
    <citation type="submission" date="2019-01" db="EMBL/GenBank/DDBJ databases">
        <title>Genomes sequencing and comparative genomics of infectious freshwater microsporidia, Cucumispora dikerogammari and Thelohania contejeani.</title>
        <authorList>
            <person name="Cormier A."/>
            <person name="Giraud I."/>
            <person name="Wattier R."/>
            <person name="Teixeira M."/>
            <person name="Grandjean F."/>
            <person name="Rigaud T."/>
            <person name="Cordaux R."/>
        </authorList>
    </citation>
    <scope>NUCLEOTIDE SEQUENCE [LARGE SCALE GENOMIC DNA]</scope>
    <source>
        <strain evidence="2">T1</strain>
        <tissue evidence="2">Spores</tissue>
    </source>
</reference>
<name>A0ABQ7I1Y7_9MICR</name>
<dbReference type="InterPro" id="IPR023214">
    <property type="entry name" value="HAD_sf"/>
</dbReference>
<dbReference type="Pfam" id="PF03031">
    <property type="entry name" value="NIF"/>
    <property type="match status" value="1"/>
</dbReference>
<feature type="domain" description="FCP1 homology" evidence="1">
    <location>
        <begin position="92"/>
        <end position="207"/>
    </location>
</feature>
<organism evidence="2 3">
    <name type="scientific">Astathelohania contejeani</name>
    <dbReference type="NCBI Taxonomy" id="164912"/>
    <lineage>
        <taxon>Eukaryota</taxon>
        <taxon>Fungi</taxon>
        <taxon>Fungi incertae sedis</taxon>
        <taxon>Microsporidia</taxon>
        <taxon>Astathelohaniidae</taxon>
        <taxon>Astathelohania</taxon>
    </lineage>
</organism>
<dbReference type="InterPro" id="IPR004274">
    <property type="entry name" value="FCP1_dom"/>
</dbReference>
<gene>
    <name evidence="2" type="primary">ttm2</name>
    <name evidence="2" type="ORF">TCON_0392</name>
</gene>
<dbReference type="PROSITE" id="PS51257">
    <property type="entry name" value="PROKAR_LIPOPROTEIN"/>
    <property type="match status" value="1"/>
</dbReference>
<keyword evidence="3" id="KW-1185">Reference proteome</keyword>
<comment type="caution">
    <text evidence="2">The sequence shown here is derived from an EMBL/GenBank/DDBJ whole genome shotgun (WGS) entry which is preliminary data.</text>
</comment>
<proteinExistence type="predicted"/>
<dbReference type="Proteomes" id="UP001516464">
    <property type="component" value="Unassembled WGS sequence"/>
</dbReference>
<dbReference type="Gene3D" id="3.40.50.1000">
    <property type="entry name" value="HAD superfamily/HAD-like"/>
    <property type="match status" value="1"/>
</dbReference>
<dbReference type="EMBL" id="SBIQ01000015">
    <property type="protein sequence ID" value="KAF7684414.1"/>
    <property type="molecule type" value="Genomic_DNA"/>
</dbReference>
<accession>A0ABQ7I1Y7</accession>
<sequence>MKKLKDFLNYINYYKQGTPYISLSLTACGMALFYHSKLNKSTKKNAFKKIKDALFIKEGEDIPILPKQQVPKPVVLFNPEDFLFKPKFNFLSFKFVSQPRIFSDVFLFHMAHLYELISISDMPVNVGEKLINSIDPYGCISYRLFIRNTHLFNEKHLNRPKDHLVVLSTGINTIHPDFKNHTINIPKWKGECDDFLLNMLNFFTNLYFSNLSSWKDTISSYKNKNFVETYEKIQKKLFRNRNFLSLNLDRDYKEKIWDINSERINEYKKAKIIMDQNIDNTGDMVDEYFTMKNVFKFIRSIIF</sequence>
<evidence type="ECO:0000259" key="1">
    <source>
        <dbReference type="Pfam" id="PF03031"/>
    </source>
</evidence>
<protein>
    <submittedName>
        <fullName evidence="2">Mitochondrial import inner membrane translocase subunit TIM50-B</fullName>
    </submittedName>
</protein>
<evidence type="ECO:0000313" key="3">
    <source>
        <dbReference type="Proteomes" id="UP001516464"/>
    </source>
</evidence>
<evidence type="ECO:0000313" key="2">
    <source>
        <dbReference type="EMBL" id="KAF7684414.1"/>
    </source>
</evidence>